<gene>
    <name evidence="2" type="ORF">CV102_20170</name>
</gene>
<evidence type="ECO:0000313" key="2">
    <source>
        <dbReference type="EMBL" id="TYL36832.1"/>
    </source>
</evidence>
<dbReference type="NCBIfam" id="TIGR04354">
    <property type="entry name" value="amphi-Trp"/>
    <property type="match status" value="1"/>
</dbReference>
<feature type="domain" description="Amphi-Trp" evidence="1">
    <location>
        <begin position="6"/>
        <end position="78"/>
    </location>
</feature>
<reference evidence="2" key="1">
    <citation type="submission" date="2017-11" db="EMBL/GenBank/DDBJ databases">
        <authorList>
            <person name="Kajale S.C."/>
            <person name="Sharma A."/>
        </authorList>
    </citation>
    <scope>NUCLEOTIDE SEQUENCE</scope>
    <source>
        <strain evidence="2">LS1_42</strain>
    </source>
</reference>
<dbReference type="Proteomes" id="UP000766904">
    <property type="component" value="Unassembled WGS sequence"/>
</dbReference>
<protein>
    <submittedName>
        <fullName evidence="2">Amphi-Trp domain-containing protein</fullName>
    </submittedName>
</protein>
<dbReference type="Pfam" id="PF20068">
    <property type="entry name" value="Amphi-Trp"/>
    <property type="match status" value="1"/>
</dbReference>
<dbReference type="AlphaFoldDB" id="A0A8J8TQT0"/>
<dbReference type="RefSeq" id="WP_148859814.1">
    <property type="nucleotide sequence ID" value="NZ_PHNJ01000014.1"/>
</dbReference>
<dbReference type="OrthoDB" id="166015at2157"/>
<evidence type="ECO:0000259" key="1">
    <source>
        <dbReference type="Pfam" id="PF20068"/>
    </source>
</evidence>
<dbReference type="InterPro" id="IPR027598">
    <property type="entry name" value="Amphi-Trp_dom"/>
</dbReference>
<comment type="caution">
    <text evidence="2">The sequence shown here is derived from an EMBL/GenBank/DDBJ whole genome shotgun (WGS) entry which is preliminary data.</text>
</comment>
<organism evidence="2 3">
    <name type="scientific">Natronococcus pandeyae</name>
    <dbReference type="NCBI Taxonomy" id="2055836"/>
    <lineage>
        <taxon>Archaea</taxon>
        <taxon>Methanobacteriati</taxon>
        <taxon>Methanobacteriota</taxon>
        <taxon>Stenosarchaea group</taxon>
        <taxon>Halobacteria</taxon>
        <taxon>Halobacteriales</taxon>
        <taxon>Natrialbaceae</taxon>
        <taxon>Natronococcus</taxon>
    </lineage>
</organism>
<dbReference type="EMBL" id="PHNJ01000014">
    <property type="protein sequence ID" value="TYL36832.1"/>
    <property type="molecule type" value="Genomic_DNA"/>
</dbReference>
<keyword evidence="3" id="KW-1185">Reference proteome</keyword>
<accession>A0A8J8TQT0</accession>
<evidence type="ECO:0000313" key="3">
    <source>
        <dbReference type="Proteomes" id="UP000766904"/>
    </source>
</evidence>
<sequence length="79" mass="8628">MAERTTSDDVMTRAELASYLSSLAQEFDDGNEEIAVAVGNKTVSLSPPENVNASVDVVERSSILRGERETITIELSWKP</sequence>
<proteinExistence type="predicted"/>
<name>A0A8J8TQT0_9EURY</name>